<keyword evidence="14" id="KW-0966">Cell projection</keyword>
<protein>
    <recommendedName>
        <fullName evidence="3 13">Flagellar biosynthetic protein FlhB</fullName>
    </recommendedName>
</protein>
<comment type="function">
    <text evidence="12 13">Required for formation of the rod structure in the basal body of the flagellar apparatus. Together with FliI and FliH, may constitute the export apparatus of flagellin.</text>
</comment>
<comment type="similarity">
    <text evidence="2 13">Belongs to the type III secretion exporter family.</text>
</comment>
<organism evidence="14 15">
    <name type="scientific">Lebetimonas natsushimae</name>
    <dbReference type="NCBI Taxonomy" id="1936991"/>
    <lineage>
        <taxon>Bacteria</taxon>
        <taxon>Pseudomonadati</taxon>
        <taxon>Campylobacterota</taxon>
        <taxon>Epsilonproteobacteria</taxon>
        <taxon>Nautiliales</taxon>
        <taxon>Nautiliaceae</taxon>
        <taxon>Lebetimonas</taxon>
    </lineage>
</organism>
<dbReference type="InterPro" id="IPR006136">
    <property type="entry name" value="FlhB"/>
</dbReference>
<evidence type="ECO:0000256" key="3">
    <source>
        <dbReference type="ARBA" id="ARBA00021622"/>
    </source>
</evidence>
<comment type="caution">
    <text evidence="14">The sequence shown here is derived from an EMBL/GenBank/DDBJ whole genome shotgun (WGS) entry which is preliminary data.</text>
</comment>
<keyword evidence="6 13" id="KW-0812">Transmembrane</keyword>
<dbReference type="GO" id="GO:0005886">
    <property type="term" value="C:plasma membrane"/>
    <property type="evidence" value="ECO:0007669"/>
    <property type="project" value="UniProtKB-SubCell"/>
</dbReference>
<evidence type="ECO:0000256" key="8">
    <source>
        <dbReference type="ARBA" id="ARBA00022927"/>
    </source>
</evidence>
<dbReference type="PANTHER" id="PTHR30531">
    <property type="entry name" value="FLAGELLAR BIOSYNTHETIC PROTEIN FLHB"/>
    <property type="match status" value="1"/>
</dbReference>
<sequence length="349" mass="40488">MADEEKTEEPTSRKIEKAKEEGNVPKSVETAGFIVLFLALLVLFFYVKYILFYFEDFFKYFYSFIGVEITKEAIFNILIKGTFYFFIIMFPIFLVVVIAGIIGNVSQFGFLFTTKVLIPKFEKLNPVKGFKNLFSIKKLVEGIKTTLKVFIAFFVGFEIFLSFFPQMPKLALMDFFNQIKWLEEKVVLIILSMLAVFFVFAVIDFIYQRYTYKKSLRMSKQEIKDEFKQTEGNPEIKAKIRQLQREMAKKRMIAEVPKADVVITNPTHYAVALRYDKTKDEAPRVIAKGVDNLAIKIKEVAREAGVMIVENPPLARELYKLVDIDEVIPPKLYKAVAEILAYVYKAKLK</sequence>
<dbReference type="EMBL" id="BDME01000002">
    <property type="protein sequence ID" value="GAX87655.1"/>
    <property type="molecule type" value="Genomic_DNA"/>
</dbReference>
<dbReference type="FunFam" id="3.40.1690.10:FF:000001">
    <property type="entry name" value="Flagellar biosynthetic protein FlhB"/>
    <property type="match status" value="1"/>
</dbReference>
<feature type="transmembrane region" description="Helical" evidence="13">
    <location>
        <begin position="33"/>
        <end position="54"/>
    </location>
</feature>
<dbReference type="InterPro" id="IPR029025">
    <property type="entry name" value="T3SS_substrate_exporter_C"/>
</dbReference>
<keyword evidence="8 13" id="KW-0653">Protein transport</keyword>
<dbReference type="RefSeq" id="WP_096258911.1">
    <property type="nucleotide sequence ID" value="NZ_BDME01000002.1"/>
</dbReference>
<dbReference type="InterPro" id="IPR006135">
    <property type="entry name" value="T3SS_substrate_exporter"/>
</dbReference>
<dbReference type="AlphaFoldDB" id="A0A292YEU2"/>
<keyword evidence="7 13" id="KW-1005">Bacterial flagellum biogenesis</keyword>
<dbReference type="Gene3D" id="3.40.1690.10">
    <property type="entry name" value="secretion proteins EscU"/>
    <property type="match status" value="1"/>
</dbReference>
<dbReference type="PRINTS" id="PR00950">
    <property type="entry name" value="TYPE3IMSPROT"/>
</dbReference>
<proteinExistence type="inferred from homology"/>
<keyword evidence="14" id="KW-0969">Cilium</keyword>
<accession>A0A292YEU2</accession>
<evidence type="ECO:0000256" key="9">
    <source>
        <dbReference type="ARBA" id="ARBA00022989"/>
    </source>
</evidence>
<dbReference type="GO" id="GO:0009306">
    <property type="term" value="P:protein secretion"/>
    <property type="evidence" value="ECO:0007669"/>
    <property type="project" value="InterPro"/>
</dbReference>
<evidence type="ECO:0000256" key="12">
    <source>
        <dbReference type="ARBA" id="ARBA00025078"/>
    </source>
</evidence>
<evidence type="ECO:0000256" key="5">
    <source>
        <dbReference type="ARBA" id="ARBA00022475"/>
    </source>
</evidence>
<dbReference type="SUPFAM" id="SSF160544">
    <property type="entry name" value="EscU C-terminal domain-like"/>
    <property type="match status" value="1"/>
</dbReference>
<dbReference type="GO" id="GO:0044780">
    <property type="term" value="P:bacterial-type flagellum assembly"/>
    <property type="evidence" value="ECO:0007669"/>
    <property type="project" value="InterPro"/>
</dbReference>
<evidence type="ECO:0000256" key="2">
    <source>
        <dbReference type="ARBA" id="ARBA00010690"/>
    </source>
</evidence>
<name>A0A292YEU2_9BACT</name>
<keyword evidence="4 13" id="KW-0813">Transport</keyword>
<keyword evidence="11 13" id="KW-1006">Bacterial flagellum protein export</keyword>
<evidence type="ECO:0000256" key="4">
    <source>
        <dbReference type="ARBA" id="ARBA00022448"/>
    </source>
</evidence>
<keyword evidence="9 13" id="KW-1133">Transmembrane helix</keyword>
<evidence type="ECO:0000313" key="14">
    <source>
        <dbReference type="EMBL" id="GAX87655.1"/>
    </source>
</evidence>
<dbReference type="OrthoDB" id="9807950at2"/>
<keyword evidence="15" id="KW-1185">Reference proteome</keyword>
<evidence type="ECO:0000256" key="1">
    <source>
        <dbReference type="ARBA" id="ARBA00004651"/>
    </source>
</evidence>
<evidence type="ECO:0000256" key="7">
    <source>
        <dbReference type="ARBA" id="ARBA00022795"/>
    </source>
</evidence>
<evidence type="ECO:0000256" key="6">
    <source>
        <dbReference type="ARBA" id="ARBA00022692"/>
    </source>
</evidence>
<feature type="transmembrane region" description="Helical" evidence="13">
    <location>
        <begin position="186"/>
        <end position="207"/>
    </location>
</feature>
<dbReference type="Proteomes" id="UP000217944">
    <property type="component" value="Unassembled WGS sequence"/>
</dbReference>
<evidence type="ECO:0000256" key="10">
    <source>
        <dbReference type="ARBA" id="ARBA00023136"/>
    </source>
</evidence>
<feature type="transmembrane region" description="Helical" evidence="13">
    <location>
        <begin position="83"/>
        <end position="105"/>
    </location>
</feature>
<keyword evidence="5 13" id="KW-1003">Cell membrane</keyword>
<dbReference type="Gene3D" id="6.10.250.2080">
    <property type="match status" value="1"/>
</dbReference>
<evidence type="ECO:0000256" key="13">
    <source>
        <dbReference type="RuleBase" id="RU364091"/>
    </source>
</evidence>
<dbReference type="NCBIfam" id="TIGR00328">
    <property type="entry name" value="flhB"/>
    <property type="match status" value="1"/>
</dbReference>
<dbReference type="PANTHER" id="PTHR30531:SF12">
    <property type="entry name" value="FLAGELLAR BIOSYNTHETIC PROTEIN FLHB"/>
    <property type="match status" value="1"/>
</dbReference>
<comment type="subcellular location">
    <subcellularLocation>
        <location evidence="1">Cell membrane</location>
        <topology evidence="1">Multi-pass membrane protein</topology>
    </subcellularLocation>
</comment>
<keyword evidence="14" id="KW-0282">Flagellum</keyword>
<reference evidence="14 15" key="1">
    <citation type="journal article" date="2017" name="Syst. Appl. Microbiol.">
        <title>Lebetimonas natsushimae sp. nov., a novel strictly anaerobic, moderately thermophilic chemoautotroph isolated from a deep-sea hydrothermal vent polychaete nest in the Mid-Okinawa Trough.</title>
        <authorList>
            <person name="Nagata R."/>
            <person name="Takaki Y."/>
            <person name="Tame A."/>
            <person name="Nunoura T."/>
            <person name="Muto H."/>
            <person name="Mino S."/>
            <person name="Sawayama S."/>
            <person name="Takai K."/>
            <person name="Nakagawa S."/>
        </authorList>
    </citation>
    <scope>NUCLEOTIDE SEQUENCE [LARGE SCALE GENOMIC DNA]</scope>
    <source>
        <strain evidence="14 15">HS1857</strain>
    </source>
</reference>
<evidence type="ECO:0000313" key="15">
    <source>
        <dbReference type="Proteomes" id="UP000217944"/>
    </source>
</evidence>
<evidence type="ECO:0000256" key="11">
    <source>
        <dbReference type="ARBA" id="ARBA00023225"/>
    </source>
</evidence>
<keyword evidence="10 13" id="KW-0472">Membrane</keyword>
<gene>
    <name evidence="13" type="primary">flhB</name>
    <name evidence="14" type="ORF">LNAT_P0952</name>
</gene>
<dbReference type="Pfam" id="PF01312">
    <property type="entry name" value="Bac_export_2"/>
    <property type="match status" value="1"/>
</dbReference>
<feature type="transmembrane region" description="Helical" evidence="13">
    <location>
        <begin position="147"/>
        <end position="166"/>
    </location>
</feature>